<feature type="transmembrane region" description="Helical" evidence="6">
    <location>
        <begin position="37"/>
        <end position="59"/>
    </location>
</feature>
<dbReference type="PANTHER" id="PTHR11132">
    <property type="entry name" value="SOLUTE CARRIER FAMILY 35"/>
    <property type="match status" value="1"/>
</dbReference>
<dbReference type="AlphaFoldDB" id="A0A2K3CTW8"/>
<dbReference type="InterPro" id="IPR050186">
    <property type="entry name" value="TPT_transporter"/>
</dbReference>
<evidence type="ECO:0000313" key="9">
    <source>
        <dbReference type="Proteomes" id="UP000006906"/>
    </source>
</evidence>
<accession>A0A2K3CTW8</accession>
<feature type="transmembrane region" description="Helical" evidence="6">
    <location>
        <begin position="342"/>
        <end position="365"/>
    </location>
</feature>
<comment type="subcellular location">
    <subcellularLocation>
        <location evidence="1">Membrane</location>
        <topology evidence="1">Multi-pass membrane protein</topology>
    </subcellularLocation>
</comment>
<evidence type="ECO:0000256" key="1">
    <source>
        <dbReference type="ARBA" id="ARBA00004141"/>
    </source>
</evidence>
<dbReference type="GO" id="GO:0055085">
    <property type="term" value="P:transmembrane transport"/>
    <property type="evidence" value="ECO:0000318"/>
    <property type="project" value="GO_Central"/>
</dbReference>
<keyword evidence="9" id="KW-1185">Reference proteome</keyword>
<dbReference type="InParanoid" id="A0A2K3CTW8"/>
<feature type="domain" description="Sugar phosphate transporter" evidence="7">
    <location>
        <begin position="7"/>
        <end position="161"/>
    </location>
</feature>
<dbReference type="Pfam" id="PF03151">
    <property type="entry name" value="TPT"/>
    <property type="match status" value="1"/>
</dbReference>
<keyword evidence="3 6" id="KW-1133">Transmembrane helix</keyword>
<sequence>MNSRLWLGLLVAVIYGAVAVAANFVNKYAVLVFPLPTAILLMQTVTAMVLLRVAAALGFTTVPRLGKIRVWMLLPLTICYAAHAVLVLYSLAFLSVPMYNTLKRLTPVIVLVMKGVMDQRMPDMATTLSVLLIVGGCLVAGAGDLSFDGNGYSLTALCALMQATYILLAERLGSGGSTSSSRSGSAHGPAHTARAHKQREVASAGGPGSDVDSAEAGGSHGHTQSHHHHHGAGGLLFEADVAHSTGVELHANAHLHSTPHTHGPACHHAHGRASPLAHMTNVASGPPGFEEDGGSKGPLGPIELLYSICVIATVPLIVASLISGDAAAAPTLLKELHESMGYVGFMTWLVVTAVMEGLLTGMVILCTQLNSALTTSVVGVLKGVVSSVLGFFLLGGVKFHIVNVAGMAMNMAGGVWYSFAQVLKGKSAS</sequence>
<name>A0A2K3CTW8_CHLRE</name>
<feature type="transmembrane region" description="Helical" evidence="6">
    <location>
        <begin position="124"/>
        <end position="143"/>
    </location>
</feature>
<evidence type="ECO:0000256" key="6">
    <source>
        <dbReference type="SAM" id="Phobius"/>
    </source>
</evidence>
<dbReference type="KEGG" id="cre:CHLRE_16g666250v5"/>
<keyword evidence="2 6" id="KW-0812">Transmembrane</keyword>
<dbReference type="OrthoDB" id="537747at2759"/>
<dbReference type="Proteomes" id="UP000006906">
    <property type="component" value="Chromosome 16"/>
</dbReference>
<evidence type="ECO:0000256" key="5">
    <source>
        <dbReference type="SAM" id="MobiDB-lite"/>
    </source>
</evidence>
<dbReference type="ExpressionAtlas" id="A0A2K3CTW8">
    <property type="expression patterns" value="baseline and differential"/>
</dbReference>
<dbReference type="Gramene" id="PNW71719">
    <property type="protein sequence ID" value="PNW71719"/>
    <property type="gene ID" value="CHLRE_16g666250v5"/>
</dbReference>
<feature type="region of interest" description="Disordered" evidence="5">
    <location>
        <begin position="177"/>
        <end position="231"/>
    </location>
</feature>
<evidence type="ECO:0000256" key="4">
    <source>
        <dbReference type="ARBA" id="ARBA00023136"/>
    </source>
</evidence>
<feature type="transmembrane region" description="Helical" evidence="6">
    <location>
        <begin position="304"/>
        <end position="322"/>
    </location>
</feature>
<dbReference type="GeneID" id="5727009"/>
<reference evidence="8 9" key="1">
    <citation type="journal article" date="2007" name="Science">
        <title>The Chlamydomonas genome reveals the evolution of key animal and plant functions.</title>
        <authorList>
            <person name="Merchant S.S."/>
            <person name="Prochnik S.E."/>
            <person name="Vallon O."/>
            <person name="Harris E.H."/>
            <person name="Karpowicz S.J."/>
            <person name="Witman G.B."/>
            <person name="Terry A."/>
            <person name="Salamov A."/>
            <person name="Fritz-Laylin L.K."/>
            <person name="Marechal-Drouard L."/>
            <person name="Marshall W.F."/>
            <person name="Qu L.H."/>
            <person name="Nelson D.R."/>
            <person name="Sanderfoot A.A."/>
            <person name="Spalding M.H."/>
            <person name="Kapitonov V.V."/>
            <person name="Ren Q."/>
            <person name="Ferris P."/>
            <person name="Lindquist E."/>
            <person name="Shapiro H."/>
            <person name="Lucas S.M."/>
            <person name="Grimwood J."/>
            <person name="Schmutz J."/>
            <person name="Cardol P."/>
            <person name="Cerutti H."/>
            <person name="Chanfreau G."/>
            <person name="Chen C.L."/>
            <person name="Cognat V."/>
            <person name="Croft M.T."/>
            <person name="Dent R."/>
            <person name="Dutcher S."/>
            <person name="Fernandez E."/>
            <person name="Fukuzawa H."/>
            <person name="Gonzalez-Ballester D."/>
            <person name="Gonzalez-Halphen D."/>
            <person name="Hallmann A."/>
            <person name="Hanikenne M."/>
            <person name="Hippler M."/>
            <person name="Inwood W."/>
            <person name="Jabbari K."/>
            <person name="Kalanon M."/>
            <person name="Kuras R."/>
            <person name="Lefebvre P.A."/>
            <person name="Lemaire S.D."/>
            <person name="Lobanov A.V."/>
            <person name="Lohr M."/>
            <person name="Manuell A."/>
            <person name="Meier I."/>
            <person name="Mets L."/>
            <person name="Mittag M."/>
            <person name="Mittelmeier T."/>
            <person name="Moroney J.V."/>
            <person name="Moseley J."/>
            <person name="Napoli C."/>
            <person name="Nedelcu A.M."/>
            <person name="Niyogi K."/>
            <person name="Novoselov S.V."/>
            <person name="Paulsen I.T."/>
            <person name="Pazour G."/>
            <person name="Purton S."/>
            <person name="Ral J.P."/>
            <person name="Riano-Pachon D.M."/>
            <person name="Riekhof W."/>
            <person name="Rymarquis L."/>
            <person name="Schroda M."/>
            <person name="Stern D."/>
            <person name="Umen J."/>
            <person name="Willows R."/>
            <person name="Wilson N."/>
            <person name="Zimmer S.L."/>
            <person name="Allmer J."/>
            <person name="Balk J."/>
            <person name="Bisova K."/>
            <person name="Chen C.J."/>
            <person name="Elias M."/>
            <person name="Gendler K."/>
            <person name="Hauser C."/>
            <person name="Lamb M.R."/>
            <person name="Ledford H."/>
            <person name="Long J.C."/>
            <person name="Minagawa J."/>
            <person name="Page M.D."/>
            <person name="Pan J."/>
            <person name="Pootakham W."/>
            <person name="Roje S."/>
            <person name="Rose A."/>
            <person name="Stahlberg E."/>
            <person name="Terauchi A.M."/>
            <person name="Yang P."/>
            <person name="Ball S."/>
            <person name="Bowler C."/>
            <person name="Dieckmann C.L."/>
            <person name="Gladyshev V.N."/>
            <person name="Green P."/>
            <person name="Jorgensen R."/>
            <person name="Mayfield S."/>
            <person name="Mueller-Roeber B."/>
            <person name="Rajamani S."/>
            <person name="Sayre R.T."/>
            <person name="Brokstein P."/>
            <person name="Dubchak I."/>
            <person name="Goodstein D."/>
            <person name="Hornick L."/>
            <person name="Huang Y.W."/>
            <person name="Jhaveri J."/>
            <person name="Luo Y."/>
            <person name="Martinez D."/>
            <person name="Ngau W.C."/>
            <person name="Otillar B."/>
            <person name="Poliakov A."/>
            <person name="Porter A."/>
            <person name="Szajkowski L."/>
            <person name="Werner G."/>
            <person name="Zhou K."/>
            <person name="Grigoriev I.V."/>
            <person name="Rokhsar D.S."/>
            <person name="Grossman A.R."/>
        </authorList>
    </citation>
    <scope>NUCLEOTIDE SEQUENCE [LARGE SCALE GENOMIC DNA]</scope>
    <source>
        <strain evidence="9">CC-503</strain>
    </source>
</reference>
<evidence type="ECO:0000256" key="3">
    <source>
        <dbReference type="ARBA" id="ARBA00022989"/>
    </source>
</evidence>
<dbReference type="GO" id="GO:0005794">
    <property type="term" value="C:Golgi apparatus"/>
    <property type="evidence" value="ECO:0000318"/>
    <property type="project" value="GO_Central"/>
</dbReference>
<organism evidence="8 9">
    <name type="scientific">Chlamydomonas reinhardtii</name>
    <name type="common">Chlamydomonas smithii</name>
    <dbReference type="NCBI Taxonomy" id="3055"/>
    <lineage>
        <taxon>Eukaryota</taxon>
        <taxon>Viridiplantae</taxon>
        <taxon>Chlorophyta</taxon>
        <taxon>core chlorophytes</taxon>
        <taxon>Chlorophyceae</taxon>
        <taxon>CS clade</taxon>
        <taxon>Chlamydomonadales</taxon>
        <taxon>Chlamydomonadaceae</taxon>
        <taxon>Chlamydomonas</taxon>
    </lineage>
</organism>
<feature type="transmembrane region" description="Helical" evidence="6">
    <location>
        <begin position="400"/>
        <end position="419"/>
    </location>
</feature>
<feature type="transmembrane region" description="Helical" evidence="6">
    <location>
        <begin position="372"/>
        <end position="394"/>
    </location>
</feature>
<dbReference type="EMBL" id="CM008977">
    <property type="protein sequence ID" value="PNW71719.1"/>
    <property type="molecule type" value="Genomic_DNA"/>
</dbReference>
<proteinExistence type="predicted"/>
<gene>
    <name evidence="8" type="ORF">CHLRE_16g666250v5</name>
</gene>
<dbReference type="GO" id="GO:0016020">
    <property type="term" value="C:membrane"/>
    <property type="evidence" value="ECO:0007669"/>
    <property type="project" value="UniProtKB-SubCell"/>
</dbReference>
<feature type="transmembrane region" description="Helical" evidence="6">
    <location>
        <begin position="149"/>
        <end position="168"/>
    </location>
</feature>
<evidence type="ECO:0000259" key="7">
    <source>
        <dbReference type="Pfam" id="PF03151"/>
    </source>
</evidence>
<dbReference type="GO" id="GO:0015297">
    <property type="term" value="F:antiporter activity"/>
    <property type="evidence" value="ECO:0000318"/>
    <property type="project" value="GO_Central"/>
</dbReference>
<evidence type="ECO:0000256" key="2">
    <source>
        <dbReference type="ARBA" id="ARBA00022692"/>
    </source>
</evidence>
<keyword evidence="4 6" id="KW-0472">Membrane</keyword>
<dbReference type="RefSeq" id="XP_042915706.1">
    <property type="nucleotide sequence ID" value="XM_043071064.1"/>
</dbReference>
<evidence type="ECO:0000313" key="8">
    <source>
        <dbReference type="EMBL" id="PNW71719.1"/>
    </source>
</evidence>
<dbReference type="InterPro" id="IPR004853">
    <property type="entry name" value="Sugar_P_trans_dom"/>
</dbReference>
<feature type="transmembrane region" description="Helical" evidence="6">
    <location>
        <begin position="71"/>
        <end position="92"/>
    </location>
</feature>
<protein>
    <recommendedName>
        <fullName evidence="7">Sugar phosphate transporter domain-containing protein</fullName>
    </recommendedName>
</protein>